<feature type="compositionally biased region" description="Low complexity" evidence="1">
    <location>
        <begin position="576"/>
        <end position="587"/>
    </location>
</feature>
<gene>
    <name evidence="2" type="ORF">GALMADRAFT_217437</name>
</gene>
<organism evidence="2 3">
    <name type="scientific">Galerina marginata (strain CBS 339.88)</name>
    <dbReference type="NCBI Taxonomy" id="685588"/>
    <lineage>
        <taxon>Eukaryota</taxon>
        <taxon>Fungi</taxon>
        <taxon>Dikarya</taxon>
        <taxon>Basidiomycota</taxon>
        <taxon>Agaricomycotina</taxon>
        <taxon>Agaricomycetes</taxon>
        <taxon>Agaricomycetidae</taxon>
        <taxon>Agaricales</taxon>
        <taxon>Agaricineae</taxon>
        <taxon>Strophariaceae</taxon>
        <taxon>Galerina</taxon>
    </lineage>
</organism>
<feature type="compositionally biased region" description="Pro residues" evidence="1">
    <location>
        <begin position="340"/>
        <end position="350"/>
    </location>
</feature>
<feature type="compositionally biased region" description="Basic and acidic residues" evidence="1">
    <location>
        <begin position="563"/>
        <end position="575"/>
    </location>
</feature>
<feature type="compositionally biased region" description="Low complexity" evidence="1">
    <location>
        <begin position="478"/>
        <end position="496"/>
    </location>
</feature>
<feature type="region of interest" description="Disordered" evidence="1">
    <location>
        <begin position="563"/>
        <end position="614"/>
    </location>
</feature>
<evidence type="ECO:0000313" key="3">
    <source>
        <dbReference type="Proteomes" id="UP000027222"/>
    </source>
</evidence>
<feature type="compositionally biased region" description="Basic and acidic residues" evidence="1">
    <location>
        <begin position="153"/>
        <end position="165"/>
    </location>
</feature>
<feature type="compositionally biased region" description="Pro residues" evidence="1">
    <location>
        <begin position="497"/>
        <end position="508"/>
    </location>
</feature>
<dbReference type="Proteomes" id="UP000027222">
    <property type="component" value="Unassembled WGS sequence"/>
</dbReference>
<evidence type="ECO:0000256" key="1">
    <source>
        <dbReference type="SAM" id="MobiDB-lite"/>
    </source>
</evidence>
<feature type="region of interest" description="Disordered" evidence="1">
    <location>
        <begin position="322"/>
        <end position="350"/>
    </location>
</feature>
<feature type="compositionally biased region" description="Basic and acidic residues" evidence="1">
    <location>
        <begin position="600"/>
        <end position="614"/>
    </location>
</feature>
<proteinExistence type="predicted"/>
<feature type="region of interest" description="Disordered" evidence="1">
    <location>
        <begin position="116"/>
        <end position="165"/>
    </location>
</feature>
<feature type="region of interest" description="Disordered" evidence="1">
    <location>
        <begin position="463"/>
        <end position="508"/>
    </location>
</feature>
<feature type="compositionally biased region" description="Basic and acidic residues" evidence="1">
    <location>
        <begin position="123"/>
        <end position="144"/>
    </location>
</feature>
<feature type="region of interest" description="Disordered" evidence="1">
    <location>
        <begin position="368"/>
        <end position="389"/>
    </location>
</feature>
<protein>
    <submittedName>
        <fullName evidence="2">Uncharacterized protein</fullName>
    </submittedName>
</protein>
<evidence type="ECO:0000313" key="2">
    <source>
        <dbReference type="EMBL" id="KDR65677.1"/>
    </source>
</evidence>
<name>A0A067S705_GALM3</name>
<dbReference type="AlphaFoldDB" id="A0A067S705"/>
<feature type="compositionally biased region" description="Low complexity" evidence="1">
    <location>
        <begin position="322"/>
        <end position="339"/>
    </location>
</feature>
<dbReference type="EMBL" id="KL142436">
    <property type="protein sequence ID" value="KDR65677.1"/>
    <property type="molecule type" value="Genomic_DNA"/>
</dbReference>
<sequence length="614" mass="66147">MSHGRIPPASSSANLDLDLIEHSSVQEQEEDQQWVEGLSGAQGGGAGWAGRKHGGGTNNMICENDVHQQHAALPTPASAPEQNQLYPPRPAVRLPFIHPQRDGDEGWHKWTASPAAAIPISQDEQRSYRPRPRKFERSLSEKSVETVAQGSDGRMRSKPKVDRRSKEEGGTICLLHWSLDRYELERVGKRRRATELAQAGLGGGGASLGMGRAEVGWARACVRIAMERAGCSTQWTKGELRRPSFLVPPKNRQRDENKYCWSSSSSLRTSKRGCGQVKVVQKTQAAPAVEKGGTVVIAFVIVCVPAEFHPLLLDHGRLANPPASCSTSSSSAPATSAARPAPPLPQPHPAPAIYGVSLLRAGMRKGKTRAGLRGRTQGREEGVEAAGGLRRLSTSTSRCGCGGDDDDIETLHPPHEARRVFLGYNSGIGNDVWWQDGQMGACLGAAAMRAAMTARSRLGQARGSSWEEIMSSSRTRPPASNTSNALATSAPSCAPRPADPFPLPAPNLPAPNTHPANITKTLPRKLFQQSIATHIPQDQDELALLSEWKELWSCRWSMQLGGKLERPGRKAEQREGGCSSTGRAATTGGRGGRFGNRAPSHREETVGGRAMDSR</sequence>
<accession>A0A067S705</accession>
<dbReference type="HOGENOM" id="CLU_444837_0_0_1"/>
<reference evidence="3" key="1">
    <citation type="journal article" date="2014" name="Proc. Natl. Acad. Sci. U.S.A.">
        <title>Extensive sampling of basidiomycete genomes demonstrates inadequacy of the white-rot/brown-rot paradigm for wood decay fungi.</title>
        <authorList>
            <person name="Riley R."/>
            <person name="Salamov A.A."/>
            <person name="Brown D.W."/>
            <person name="Nagy L.G."/>
            <person name="Floudas D."/>
            <person name="Held B.W."/>
            <person name="Levasseur A."/>
            <person name="Lombard V."/>
            <person name="Morin E."/>
            <person name="Otillar R."/>
            <person name="Lindquist E.A."/>
            <person name="Sun H."/>
            <person name="LaButti K.M."/>
            <person name="Schmutz J."/>
            <person name="Jabbour D."/>
            <person name="Luo H."/>
            <person name="Baker S.E."/>
            <person name="Pisabarro A.G."/>
            <person name="Walton J.D."/>
            <person name="Blanchette R.A."/>
            <person name="Henrissat B."/>
            <person name="Martin F."/>
            <person name="Cullen D."/>
            <person name="Hibbett D.S."/>
            <person name="Grigoriev I.V."/>
        </authorList>
    </citation>
    <scope>NUCLEOTIDE SEQUENCE [LARGE SCALE GENOMIC DNA]</scope>
    <source>
        <strain evidence="3">CBS 339.88</strain>
    </source>
</reference>
<keyword evidence="3" id="KW-1185">Reference proteome</keyword>